<proteinExistence type="predicted"/>
<feature type="region of interest" description="Disordered" evidence="1">
    <location>
        <begin position="19"/>
        <end position="39"/>
    </location>
</feature>
<dbReference type="EMBL" id="SKCS01000341">
    <property type="protein sequence ID" value="TNN10738.1"/>
    <property type="molecule type" value="Genomic_DNA"/>
</dbReference>
<evidence type="ECO:0000256" key="1">
    <source>
        <dbReference type="SAM" id="MobiDB-lite"/>
    </source>
</evidence>
<gene>
    <name evidence="2" type="ORF">EWB00_005139</name>
</gene>
<name>A0A4Z2D2U7_SCHJA</name>
<comment type="caution">
    <text evidence="2">The sequence shown here is derived from an EMBL/GenBank/DDBJ whole genome shotgun (WGS) entry which is preliminary data.</text>
</comment>
<keyword evidence="3" id="KW-1185">Reference proteome</keyword>
<evidence type="ECO:0000313" key="3">
    <source>
        <dbReference type="Proteomes" id="UP000311919"/>
    </source>
</evidence>
<organism evidence="2 3">
    <name type="scientific">Schistosoma japonicum</name>
    <name type="common">Blood fluke</name>
    <dbReference type="NCBI Taxonomy" id="6182"/>
    <lineage>
        <taxon>Eukaryota</taxon>
        <taxon>Metazoa</taxon>
        <taxon>Spiralia</taxon>
        <taxon>Lophotrochozoa</taxon>
        <taxon>Platyhelminthes</taxon>
        <taxon>Trematoda</taxon>
        <taxon>Digenea</taxon>
        <taxon>Strigeidida</taxon>
        <taxon>Schistosomatoidea</taxon>
        <taxon>Schistosomatidae</taxon>
        <taxon>Schistosoma</taxon>
    </lineage>
</organism>
<dbReference type="Proteomes" id="UP000311919">
    <property type="component" value="Unassembled WGS sequence"/>
</dbReference>
<protein>
    <submittedName>
        <fullName evidence="2">Uncharacterized protein</fullName>
    </submittedName>
</protein>
<reference evidence="2 3" key="1">
    <citation type="submission" date="2019-03" db="EMBL/GenBank/DDBJ databases">
        <title>An improved genome assembly of the fluke Schistosoma japonicum.</title>
        <authorList>
            <person name="Hu W."/>
            <person name="Luo F."/>
            <person name="Yin M."/>
            <person name="Mo X."/>
            <person name="Sun C."/>
            <person name="Wu Q."/>
            <person name="Zhu B."/>
            <person name="Xiang M."/>
            <person name="Wang J."/>
            <person name="Wang Y."/>
            <person name="Zhang T."/>
            <person name="Xu B."/>
            <person name="Zheng H."/>
            <person name="Feng Z."/>
        </authorList>
    </citation>
    <scope>NUCLEOTIDE SEQUENCE [LARGE SCALE GENOMIC DNA]</scope>
    <source>
        <strain evidence="2">HuSjv2</strain>
        <tissue evidence="2">Worms</tissue>
    </source>
</reference>
<accession>A0A4Z2D2U7</accession>
<dbReference type="AlphaFoldDB" id="A0A4Z2D2U7"/>
<evidence type="ECO:0000313" key="2">
    <source>
        <dbReference type="EMBL" id="TNN10738.1"/>
    </source>
</evidence>
<sequence>MGKGVCEFLLNELTKGSSTLHDGPTLAKQPSKTSDGRSLRHSIGFLSAGHLQLYQMSFREPQQTFKISELASSDLHF</sequence>